<proteinExistence type="predicted"/>
<accession>A0ABZ2T4W0</accession>
<organism evidence="1 2">
    <name type="scientific">Candidatus Enterococcus lemimoniae</name>
    <dbReference type="NCBI Taxonomy" id="1834167"/>
    <lineage>
        <taxon>Bacteria</taxon>
        <taxon>Bacillati</taxon>
        <taxon>Bacillota</taxon>
        <taxon>Bacilli</taxon>
        <taxon>Lactobacillales</taxon>
        <taxon>Enterococcaceae</taxon>
        <taxon>Enterococcus</taxon>
    </lineage>
</organism>
<dbReference type="InterPro" id="IPR017695">
    <property type="entry name" value="Se-dep_Mo_hydrolase_YqeB"/>
</dbReference>
<reference evidence="1 2" key="2">
    <citation type="submission" date="2024-03" db="EMBL/GenBank/DDBJ databases">
        <title>The Genome Sequence of Enterococcus sp. DIV0727d.</title>
        <authorList>
            <consortium name="The Broad Institute Genomics Platform"/>
            <consortium name="The Broad Institute Microbial Omics Core"/>
            <consortium name="The Broad Institute Genomic Center for Infectious Diseases"/>
            <person name="Earl A."/>
            <person name="Manson A."/>
            <person name="Gilmore M."/>
            <person name="Schwartman J."/>
            <person name="Shea T."/>
            <person name="Abouelleil A."/>
            <person name="Cao P."/>
            <person name="Chapman S."/>
            <person name="Cusick C."/>
            <person name="Young S."/>
            <person name="Neafsey D."/>
            <person name="Nusbaum C."/>
            <person name="Birren B."/>
        </authorList>
    </citation>
    <scope>NUCLEOTIDE SEQUENCE [LARGE SCALE GENOMIC DNA]</scope>
    <source>
        <strain evidence="1 2">12C11_DIV0727</strain>
    </source>
</reference>
<keyword evidence="2" id="KW-1185">Reference proteome</keyword>
<dbReference type="RefSeq" id="WP_086279078.1">
    <property type="nucleotide sequence ID" value="NZ_CP147248.1"/>
</dbReference>
<dbReference type="NCBIfam" id="TIGR03309">
    <property type="entry name" value="matur_yqeB"/>
    <property type="match status" value="1"/>
</dbReference>
<reference evidence="2" key="1">
    <citation type="submission" date="2017-05" db="EMBL/GenBank/DDBJ databases">
        <title>The Genome Sequence of EEnterococcus faecalis 9F2_4866.</title>
        <authorList>
            <consortium name="The Broad Institute Genomics Platform"/>
            <consortium name="The Broad Institute Genomic Center for Infectious Diseases"/>
            <person name="Earl A."/>
            <person name="Manson A."/>
            <person name="Schwartman J."/>
            <person name="Gilmore M."/>
            <person name="Abouelleil A."/>
            <person name="Cao P."/>
            <person name="Chapman S."/>
            <person name="Cusick C."/>
            <person name="Shea T."/>
            <person name="Young S."/>
            <person name="Neafsey D."/>
            <person name="Nusbaum C."/>
            <person name="Birren B."/>
        </authorList>
    </citation>
    <scope>NUCLEOTIDE SEQUENCE [LARGE SCALE GENOMIC DNA]</scope>
    <source>
        <strain evidence="2">12C11_DIV0727</strain>
    </source>
</reference>
<sequence length="276" mass="29190">MGKIKQSISEAIIAVRGGGDLATGVIQKLVHAGFKVVILETAKPLAIRRTVALCTAIFQGKQQVEDLEAILVADVSECSAIWADGQIPMLVDPTASSLSELQPTVLVDAILAKKNLGTNRKMAPITIALGPGFSAPEDVDVVVETMRGHYLGRLYFEGRAIPNTGTPGEVGGKSAERVIHSPASGAVKHIKKLGDVVKKGEVLFYVGKVAVQSPLDGVLRGMISDQVSCQTGLKCGDVDPRPIDQVDCFTISDKARALGGAVLEAVLWLGREKNLF</sequence>
<evidence type="ECO:0000313" key="2">
    <source>
        <dbReference type="Proteomes" id="UP000195080"/>
    </source>
</evidence>
<protein>
    <submittedName>
        <fullName evidence="1">YqeB family selenium-dependent molybdenum hydroxylase system protein</fullName>
    </submittedName>
</protein>
<dbReference type="Gene3D" id="3.40.630.10">
    <property type="entry name" value="Zn peptidases"/>
    <property type="match status" value="1"/>
</dbReference>
<evidence type="ECO:0000313" key="1">
    <source>
        <dbReference type="EMBL" id="WYJ85894.1"/>
    </source>
</evidence>
<dbReference type="EMBL" id="CP147248">
    <property type="protein sequence ID" value="WYJ85894.1"/>
    <property type="molecule type" value="Genomic_DNA"/>
</dbReference>
<gene>
    <name evidence="1" type="ORF">A5866_000972</name>
</gene>
<dbReference type="Proteomes" id="UP000195080">
    <property type="component" value="Chromosome"/>
</dbReference>
<name>A0ABZ2T4W0_9ENTE</name>